<dbReference type="AlphaFoldDB" id="A0A0F9D6P1"/>
<sequence>TFVPEWKNLKTWLYQRCWEEEPAKIEIQKKTEQHGTLN</sequence>
<dbReference type="EMBL" id="LAZR01040842">
    <property type="protein sequence ID" value="KKL13471.1"/>
    <property type="molecule type" value="Genomic_DNA"/>
</dbReference>
<reference evidence="1" key="1">
    <citation type="journal article" date="2015" name="Nature">
        <title>Complex archaea that bridge the gap between prokaryotes and eukaryotes.</title>
        <authorList>
            <person name="Spang A."/>
            <person name="Saw J.H."/>
            <person name="Jorgensen S.L."/>
            <person name="Zaremba-Niedzwiedzka K."/>
            <person name="Martijn J."/>
            <person name="Lind A.E."/>
            <person name="van Eijk R."/>
            <person name="Schleper C."/>
            <person name="Guy L."/>
            <person name="Ettema T.J."/>
        </authorList>
    </citation>
    <scope>NUCLEOTIDE SEQUENCE</scope>
</reference>
<evidence type="ECO:0000313" key="1">
    <source>
        <dbReference type="EMBL" id="KKL13471.1"/>
    </source>
</evidence>
<accession>A0A0F9D6P1</accession>
<organism evidence="1">
    <name type="scientific">marine sediment metagenome</name>
    <dbReference type="NCBI Taxonomy" id="412755"/>
    <lineage>
        <taxon>unclassified sequences</taxon>
        <taxon>metagenomes</taxon>
        <taxon>ecological metagenomes</taxon>
    </lineage>
</organism>
<proteinExistence type="predicted"/>
<comment type="caution">
    <text evidence="1">The sequence shown here is derived from an EMBL/GenBank/DDBJ whole genome shotgun (WGS) entry which is preliminary data.</text>
</comment>
<feature type="non-terminal residue" evidence="1">
    <location>
        <position position="1"/>
    </location>
</feature>
<gene>
    <name evidence="1" type="ORF">LCGC14_2525400</name>
</gene>
<protein>
    <submittedName>
        <fullName evidence="1">Uncharacterized protein</fullName>
    </submittedName>
</protein>
<name>A0A0F9D6P1_9ZZZZ</name>